<evidence type="ECO:0000313" key="1">
    <source>
        <dbReference type="EMBL" id="ESW13349.1"/>
    </source>
</evidence>
<dbReference type="EMBL" id="CM002295">
    <property type="protein sequence ID" value="ESW13349.1"/>
    <property type="molecule type" value="Genomic_DNA"/>
</dbReference>
<organism evidence="1 2">
    <name type="scientific">Phaseolus vulgaris</name>
    <name type="common">Kidney bean</name>
    <name type="synonym">French bean</name>
    <dbReference type="NCBI Taxonomy" id="3885"/>
    <lineage>
        <taxon>Eukaryota</taxon>
        <taxon>Viridiplantae</taxon>
        <taxon>Streptophyta</taxon>
        <taxon>Embryophyta</taxon>
        <taxon>Tracheophyta</taxon>
        <taxon>Spermatophyta</taxon>
        <taxon>Magnoliopsida</taxon>
        <taxon>eudicotyledons</taxon>
        <taxon>Gunneridae</taxon>
        <taxon>Pentapetalae</taxon>
        <taxon>rosids</taxon>
        <taxon>fabids</taxon>
        <taxon>Fabales</taxon>
        <taxon>Fabaceae</taxon>
        <taxon>Papilionoideae</taxon>
        <taxon>50 kb inversion clade</taxon>
        <taxon>NPAAA clade</taxon>
        <taxon>indigoferoid/millettioid clade</taxon>
        <taxon>Phaseoleae</taxon>
        <taxon>Phaseolus</taxon>
    </lineage>
</organism>
<dbReference type="Proteomes" id="UP000000226">
    <property type="component" value="Chromosome 8"/>
</dbReference>
<dbReference type="eggNOG" id="ENOG502SP4X">
    <property type="taxonomic scope" value="Eukaryota"/>
</dbReference>
<evidence type="ECO:0000313" key="2">
    <source>
        <dbReference type="Proteomes" id="UP000000226"/>
    </source>
</evidence>
<sequence>MTFAHNEVEKFTGLNDFGLWQLKMRGLLVQQGLLEVLEGESKLDRTMVEKDKTALSRKAHNAIVLKSLWQGVKASFEGEDCSGAIDEVKRLIYD</sequence>
<reference evidence="2" key="1">
    <citation type="journal article" date="2014" name="Nat. Genet.">
        <title>A reference genome for common bean and genome-wide analysis of dual domestications.</title>
        <authorList>
            <person name="Schmutz J."/>
            <person name="McClean P.E."/>
            <person name="Mamidi S."/>
            <person name="Wu G.A."/>
            <person name="Cannon S.B."/>
            <person name="Grimwood J."/>
            <person name="Jenkins J."/>
            <person name="Shu S."/>
            <person name="Song Q."/>
            <person name="Chavarro C."/>
            <person name="Torres-Torres M."/>
            <person name="Geffroy V."/>
            <person name="Moghaddam S.M."/>
            <person name="Gao D."/>
            <person name="Abernathy B."/>
            <person name="Barry K."/>
            <person name="Blair M."/>
            <person name="Brick M.A."/>
            <person name="Chovatia M."/>
            <person name="Gepts P."/>
            <person name="Goodstein D.M."/>
            <person name="Gonzales M."/>
            <person name="Hellsten U."/>
            <person name="Hyten D.L."/>
            <person name="Jia G."/>
            <person name="Kelly J.D."/>
            <person name="Kudrna D."/>
            <person name="Lee R."/>
            <person name="Richard M.M."/>
            <person name="Miklas P.N."/>
            <person name="Osorno J.M."/>
            <person name="Rodrigues J."/>
            <person name="Thareau V."/>
            <person name="Urrea C.A."/>
            <person name="Wang M."/>
            <person name="Yu Y."/>
            <person name="Zhang M."/>
            <person name="Wing R.A."/>
            <person name="Cregan P.B."/>
            <person name="Rokhsar D.S."/>
            <person name="Jackson S.A."/>
        </authorList>
    </citation>
    <scope>NUCLEOTIDE SEQUENCE [LARGE SCALE GENOMIC DNA]</scope>
    <source>
        <strain evidence="2">cv. G19833</strain>
    </source>
</reference>
<dbReference type="Gramene" id="ESW13349">
    <property type="protein sequence ID" value="ESW13349"/>
    <property type="gene ID" value="PHAVU_008G188600g"/>
</dbReference>
<name>V7B6B7_PHAVU</name>
<keyword evidence="2" id="KW-1185">Reference proteome</keyword>
<proteinExistence type="predicted"/>
<dbReference type="OMA" id="TFAHNEV"/>
<accession>V7B6B7</accession>
<dbReference type="AlphaFoldDB" id="V7B6B7"/>
<gene>
    <name evidence="1" type="ORF">PHAVU_008G188600g</name>
</gene>
<dbReference type="SMR" id="V7B6B7"/>
<protein>
    <submittedName>
        <fullName evidence="1">Uncharacterized protein</fullName>
    </submittedName>
</protein>